<dbReference type="InterPro" id="IPR011611">
    <property type="entry name" value="PfkB_dom"/>
</dbReference>
<keyword evidence="1" id="KW-0479">Metal-binding</keyword>
<dbReference type="Gene3D" id="3.40.1790.10">
    <property type="entry name" value="Indigoidine synthase domain"/>
    <property type="match status" value="1"/>
</dbReference>
<feature type="domain" description="Carbohydrate kinase PfkB" evidence="6">
    <location>
        <begin position="354"/>
        <end position="664"/>
    </location>
</feature>
<dbReference type="Gene3D" id="3.40.1190.20">
    <property type="match status" value="1"/>
</dbReference>
<dbReference type="SUPFAM" id="SSF110581">
    <property type="entry name" value="Indigoidine synthase A-like"/>
    <property type="match status" value="1"/>
</dbReference>
<dbReference type="InterPro" id="IPR022830">
    <property type="entry name" value="Indigdn_synthA-like"/>
</dbReference>
<name>A0A158Q9W6_ENTVE</name>
<dbReference type="STRING" id="51028.A0A158Q9W6"/>
<dbReference type="OrthoDB" id="198885at2759"/>
<keyword evidence="2" id="KW-0378">Hydrolase</keyword>
<proteinExistence type="inferred from homology"/>
<keyword evidence="3" id="KW-0464">Manganese</keyword>
<dbReference type="WBParaSite" id="EVEC_0000335001-mRNA-1">
    <property type="protein sequence ID" value="EVEC_0000335001-mRNA-1"/>
    <property type="gene ID" value="EVEC_0000335001"/>
</dbReference>
<dbReference type="GO" id="GO:0046872">
    <property type="term" value="F:metal ion binding"/>
    <property type="evidence" value="ECO:0007669"/>
    <property type="project" value="UniProtKB-KW"/>
</dbReference>
<accession>A0A158Q9W6</accession>
<dbReference type="HAMAP" id="MF_01876">
    <property type="entry name" value="PsiMP_glycosidase"/>
    <property type="match status" value="1"/>
</dbReference>
<dbReference type="Proteomes" id="UP000274131">
    <property type="component" value="Unassembled WGS sequence"/>
</dbReference>
<evidence type="ECO:0000259" key="6">
    <source>
        <dbReference type="Pfam" id="PF00294"/>
    </source>
</evidence>
<dbReference type="GO" id="GO:0016798">
    <property type="term" value="F:hydrolase activity, acting on glycosyl bonds"/>
    <property type="evidence" value="ECO:0007669"/>
    <property type="project" value="UniProtKB-KW"/>
</dbReference>
<dbReference type="GO" id="GO:0006796">
    <property type="term" value="P:phosphate-containing compound metabolic process"/>
    <property type="evidence" value="ECO:0007669"/>
    <property type="project" value="UniProtKB-ARBA"/>
</dbReference>
<keyword evidence="5" id="KW-0326">Glycosidase</keyword>
<keyword evidence="8" id="KW-1185">Reference proteome</keyword>
<protein>
    <submittedName>
        <fullName evidence="9">PfkB domain-containing protein</fullName>
    </submittedName>
</protein>
<dbReference type="Pfam" id="PF00294">
    <property type="entry name" value="PfkB"/>
    <property type="match status" value="1"/>
</dbReference>
<evidence type="ECO:0000313" key="7">
    <source>
        <dbReference type="EMBL" id="VDD87915.1"/>
    </source>
</evidence>
<dbReference type="AlphaFoldDB" id="A0A158Q9W6"/>
<dbReference type="Pfam" id="PF04227">
    <property type="entry name" value="Indigoidine_A"/>
    <property type="match status" value="1"/>
</dbReference>
<dbReference type="InterPro" id="IPR029056">
    <property type="entry name" value="Ribokinase-like"/>
</dbReference>
<evidence type="ECO:0000256" key="5">
    <source>
        <dbReference type="ARBA" id="ARBA00023295"/>
    </source>
</evidence>
<dbReference type="PANTHER" id="PTHR42909:SF1">
    <property type="entry name" value="CARBOHYDRATE KINASE PFKB DOMAIN-CONTAINING PROTEIN"/>
    <property type="match status" value="1"/>
</dbReference>
<keyword evidence="4" id="KW-0456">Lyase</keyword>
<evidence type="ECO:0000313" key="8">
    <source>
        <dbReference type="Proteomes" id="UP000274131"/>
    </source>
</evidence>
<evidence type="ECO:0000313" key="9">
    <source>
        <dbReference type="WBParaSite" id="EVEC_0000335001-mRNA-1"/>
    </source>
</evidence>
<evidence type="ECO:0000256" key="2">
    <source>
        <dbReference type="ARBA" id="ARBA00022801"/>
    </source>
</evidence>
<organism evidence="9">
    <name type="scientific">Enterobius vermicularis</name>
    <name type="common">Human pinworm</name>
    <dbReference type="NCBI Taxonomy" id="51028"/>
    <lineage>
        <taxon>Eukaryota</taxon>
        <taxon>Metazoa</taxon>
        <taxon>Ecdysozoa</taxon>
        <taxon>Nematoda</taxon>
        <taxon>Chromadorea</taxon>
        <taxon>Rhabditida</taxon>
        <taxon>Spirurina</taxon>
        <taxon>Oxyuridomorpha</taxon>
        <taxon>Oxyuroidea</taxon>
        <taxon>Oxyuridae</taxon>
        <taxon>Enterobius</taxon>
    </lineage>
</organism>
<evidence type="ECO:0000256" key="1">
    <source>
        <dbReference type="ARBA" id="ARBA00022723"/>
    </source>
</evidence>
<dbReference type="InterPro" id="IPR007342">
    <property type="entry name" value="PsuG"/>
</dbReference>
<reference evidence="9" key="1">
    <citation type="submission" date="2016-04" db="UniProtKB">
        <authorList>
            <consortium name="WormBaseParasite"/>
        </authorList>
    </citation>
    <scope>IDENTIFICATION</scope>
</reference>
<dbReference type="PANTHER" id="PTHR42909">
    <property type="entry name" value="ZGC:136858"/>
    <property type="match status" value="1"/>
</dbReference>
<dbReference type="EMBL" id="UXUI01007498">
    <property type="protein sequence ID" value="VDD87915.1"/>
    <property type="molecule type" value="Genomic_DNA"/>
</dbReference>
<gene>
    <name evidence="7" type="ORF">EVEC_LOCUS3058</name>
</gene>
<evidence type="ECO:0000256" key="4">
    <source>
        <dbReference type="ARBA" id="ARBA00023239"/>
    </source>
</evidence>
<evidence type="ECO:0000256" key="3">
    <source>
        <dbReference type="ARBA" id="ARBA00023211"/>
    </source>
</evidence>
<dbReference type="GO" id="GO:0004730">
    <property type="term" value="F:pseudouridylate synthase activity"/>
    <property type="evidence" value="ECO:0007669"/>
    <property type="project" value="InterPro"/>
</dbReference>
<dbReference type="SUPFAM" id="SSF53613">
    <property type="entry name" value="Ribokinase-like"/>
    <property type="match status" value="1"/>
</dbReference>
<reference evidence="7 8" key="2">
    <citation type="submission" date="2018-10" db="EMBL/GenBank/DDBJ databases">
        <authorList>
            <consortium name="Pathogen Informatics"/>
        </authorList>
    </citation>
    <scope>NUCLEOTIDE SEQUENCE [LARGE SCALE GENOMIC DNA]</scope>
</reference>
<sequence>MNSVPFGVLRCCIRRFSSLLLDRIVVSSEVQTALNASKGVVALESTVITHGLPRPHNLQVAQKLEQIIRQHNAIPATIALLDGKVHIGLDGEKLQRVAVDPNSVKVSKRDIPVALVNNRVGGTTVAATMYLADMVGIRVFATGGLGGVHRGASETFDISADLQELAKTPVVVVCAGVKSILDIPKTLEYLETNSVNVLVYGKSNKFPGFFTAETNCRAPLNTTSLDDIVNLVDCSRSLGLHNGCVVACPIPAEHAAYGNLIDKAIQDAVHEAADLKITSQNVTPYILKRVSELTEGASLKANMALLENNAVVAAQLAKLFAGTSVDKSGQQKPSSKIRSDHVNEEKIKTIKRPKVVVIGATIMDFEAITDCDVKLKPDLKNDGGSYVGKVIHRCGGVGRNHADALTRLHNDVKFISAVGDDLFGACFKKECSHMVSTCYVTDVPTAVYVDCNVKSEILFGISAIEAITDRVTPELIRSHEKTISEADYLMLDGNITVPAIKEAVELAHKNKVKIWYEPTDIAKMRKIFDAEVADYINVTSPNLHEFVSFCSNIGVKLPTGFADDYNAERVYDLLTQNSSIYLRLLDILIITLGPQGSIILKKEGNKIGEYCLTSPIPPSEVVSASGAGDCFNSGFLTGLLHGLPTKSCLELAQTCAAVSLRSIYAVPEELEKLNILSQC</sequence>
<dbReference type="GO" id="GO:0005737">
    <property type="term" value="C:cytoplasm"/>
    <property type="evidence" value="ECO:0007669"/>
    <property type="project" value="TreeGrafter"/>
</dbReference>